<gene>
    <name evidence="1" type="ORF">TMPK1_14600</name>
</gene>
<keyword evidence="2" id="KW-1185">Reference proteome</keyword>
<evidence type="ECO:0000313" key="2">
    <source>
        <dbReference type="Proteomes" id="UP000681075"/>
    </source>
</evidence>
<reference evidence="1" key="1">
    <citation type="submission" date="2021-02" db="EMBL/GenBank/DDBJ databases">
        <title>Genome sequence of Rhodospirillales sp. strain TMPK1 isolated from soil.</title>
        <authorList>
            <person name="Nakai R."/>
            <person name="Kusada H."/>
            <person name="Tamaki H."/>
        </authorList>
    </citation>
    <scope>NUCLEOTIDE SEQUENCE</scope>
    <source>
        <strain evidence="1">TMPK1</strain>
    </source>
</reference>
<sequence>MKPNDDPALAMCSLWQTNCDKLEDAATLASRCEQVLFDMDADDAGRPEAERQHLAAARARDRISDDLDSLARTIFRFEAKTFEGTAAKLAVAIRGDAPSPTDPNPPWPQLRSVLDDLVRLVAASDKITSA</sequence>
<name>A0A8S8X7J0_9PROT</name>
<dbReference type="RefSeq" id="WP_420242322.1">
    <property type="nucleotide sequence ID" value="NZ_BOPV01000001.1"/>
</dbReference>
<dbReference type="AlphaFoldDB" id="A0A8S8X7J0"/>
<dbReference type="EMBL" id="BOPV01000001">
    <property type="protein sequence ID" value="GIL39223.1"/>
    <property type="molecule type" value="Genomic_DNA"/>
</dbReference>
<protein>
    <submittedName>
        <fullName evidence="1">Uncharacterized protein</fullName>
    </submittedName>
</protein>
<evidence type="ECO:0000313" key="1">
    <source>
        <dbReference type="EMBL" id="GIL39223.1"/>
    </source>
</evidence>
<proteinExistence type="predicted"/>
<comment type="caution">
    <text evidence="1">The sequence shown here is derived from an EMBL/GenBank/DDBJ whole genome shotgun (WGS) entry which is preliminary data.</text>
</comment>
<organism evidence="1 2">
    <name type="scientific">Roseiterribacter gracilis</name>
    <dbReference type="NCBI Taxonomy" id="2812848"/>
    <lineage>
        <taxon>Bacteria</taxon>
        <taxon>Pseudomonadati</taxon>
        <taxon>Pseudomonadota</taxon>
        <taxon>Alphaproteobacteria</taxon>
        <taxon>Rhodospirillales</taxon>
        <taxon>Roseiterribacteraceae</taxon>
        <taxon>Roseiterribacter</taxon>
    </lineage>
</organism>
<accession>A0A8S8X7J0</accession>
<dbReference type="Proteomes" id="UP000681075">
    <property type="component" value="Unassembled WGS sequence"/>
</dbReference>